<dbReference type="GO" id="GO:0043041">
    <property type="term" value="P:amino acid activation for nonribosomal peptide biosynthetic process"/>
    <property type="evidence" value="ECO:0007669"/>
    <property type="project" value="TreeGrafter"/>
</dbReference>
<dbReference type="Gene3D" id="3.30.559.30">
    <property type="entry name" value="Nonribosomal peptide synthetase, condensation domain"/>
    <property type="match status" value="1"/>
</dbReference>
<accession>A0AAD8ULE0</accession>
<keyword evidence="6" id="KW-1185">Reference proteome</keyword>
<dbReference type="PANTHER" id="PTHR45527:SF1">
    <property type="entry name" value="FATTY ACID SYNTHASE"/>
    <property type="match status" value="1"/>
</dbReference>
<dbReference type="GeneID" id="85399680"/>
<dbReference type="InterPro" id="IPR001242">
    <property type="entry name" value="Condensation_dom"/>
</dbReference>
<dbReference type="SUPFAM" id="SSF56801">
    <property type="entry name" value="Acetyl-CoA synthetase-like"/>
    <property type="match status" value="1"/>
</dbReference>
<sequence>MQLIRHIEKHEDFFLPSPDDIALGIHDKLYGKESSLAFSEVEVSFPATEIQQGILSEDVQWAEVELFAGKPSSFGLENIFNAWTSLASHHICLRSYITNDTGSGQPQVVVLRRVEGIRWDHPDKSPDEDSQTPAYVTVESTRRRDGISLVLHFHRALIDTTSLHMIKLDYALQVHGLPSLETAGFATYIRYLDQQRQNIGTSKAFWTETLAGLVPRSIFSIHADEYTQTTTRGRHGVSAVISGPDLAQLNDLEAHHGLCSWRQTFFEVVWAHVISTHTGSDDVTFGTVRRDDSFIGSNNCVGCVDQTYPVRFHVESDGGLAISEASKTLDSYHSQAGRHAFVGLEEIQRHAPSLRLVETAVSYSQTTNTPCIAPGLRNFPVVLCISDSGVLRLTLKCKSYVPLEEVEVVLQHFVAGIVNAASKLKLAGECKLLASDLTSEDEQWFIMSQSLSTRIAEPTTIPHLFEKTAAAFPERIAVESEGRTPVTFLELNSQANLLARRLKLEKGSFVPILAERSVELVIAVLAVLKSGAAYTILDPNTPPSRLKHVVEDLRPVTVLAGHRFANILSNTFDIEHTLSLPGIKSPAHMSPR</sequence>
<keyword evidence="2" id="KW-0597">Phosphoprotein</keyword>
<organism evidence="5 6">
    <name type="scientific">Glomerella acutata</name>
    <name type="common">Colletotrichum acutatum</name>
    <dbReference type="NCBI Taxonomy" id="27357"/>
    <lineage>
        <taxon>Eukaryota</taxon>
        <taxon>Fungi</taxon>
        <taxon>Dikarya</taxon>
        <taxon>Ascomycota</taxon>
        <taxon>Pezizomycotina</taxon>
        <taxon>Sordariomycetes</taxon>
        <taxon>Hypocreomycetidae</taxon>
        <taxon>Glomerellales</taxon>
        <taxon>Glomerellaceae</taxon>
        <taxon>Colletotrichum</taxon>
        <taxon>Colletotrichum acutatum species complex</taxon>
    </lineage>
</organism>
<dbReference type="Proteomes" id="UP001244207">
    <property type="component" value="Unassembled WGS sequence"/>
</dbReference>
<dbReference type="InterPro" id="IPR000873">
    <property type="entry name" value="AMP-dep_synth/lig_dom"/>
</dbReference>
<keyword evidence="1" id="KW-0596">Phosphopantetheine</keyword>
<dbReference type="Gene3D" id="3.40.50.12780">
    <property type="entry name" value="N-terminal domain of ligase-like"/>
    <property type="match status" value="1"/>
</dbReference>
<proteinExistence type="predicted"/>
<evidence type="ECO:0000259" key="4">
    <source>
        <dbReference type="Pfam" id="PF00668"/>
    </source>
</evidence>
<evidence type="ECO:0000313" key="5">
    <source>
        <dbReference type="EMBL" id="KAK1723476.1"/>
    </source>
</evidence>
<dbReference type="AlphaFoldDB" id="A0AAD8ULE0"/>
<evidence type="ECO:0000256" key="2">
    <source>
        <dbReference type="ARBA" id="ARBA00022553"/>
    </source>
</evidence>
<dbReference type="GO" id="GO:0031177">
    <property type="term" value="F:phosphopantetheine binding"/>
    <property type="evidence" value="ECO:0007669"/>
    <property type="project" value="TreeGrafter"/>
</dbReference>
<gene>
    <name evidence="5" type="ORF">BDZ83DRAFT_793537</name>
</gene>
<dbReference type="InterPro" id="IPR042099">
    <property type="entry name" value="ANL_N_sf"/>
</dbReference>
<reference evidence="5" key="1">
    <citation type="submission" date="2021-12" db="EMBL/GenBank/DDBJ databases">
        <title>Comparative genomics, transcriptomics and evolutionary studies reveal genomic signatures of adaptation to plant cell wall in hemibiotrophic fungi.</title>
        <authorList>
            <consortium name="DOE Joint Genome Institute"/>
            <person name="Baroncelli R."/>
            <person name="Diaz J.F."/>
            <person name="Benocci T."/>
            <person name="Peng M."/>
            <person name="Battaglia E."/>
            <person name="Haridas S."/>
            <person name="Andreopoulos W."/>
            <person name="Labutti K."/>
            <person name="Pangilinan J."/>
            <person name="Floch G.L."/>
            <person name="Makela M.R."/>
            <person name="Henrissat B."/>
            <person name="Grigoriev I.V."/>
            <person name="Crouch J.A."/>
            <person name="De Vries R.P."/>
            <person name="Sukno S.A."/>
            <person name="Thon M.R."/>
        </authorList>
    </citation>
    <scope>NUCLEOTIDE SEQUENCE</scope>
    <source>
        <strain evidence="5">CBS 112980</strain>
    </source>
</reference>
<dbReference type="EMBL" id="JAHMHS010000064">
    <property type="protein sequence ID" value="KAK1723476.1"/>
    <property type="molecule type" value="Genomic_DNA"/>
</dbReference>
<evidence type="ECO:0000256" key="1">
    <source>
        <dbReference type="ARBA" id="ARBA00022450"/>
    </source>
</evidence>
<evidence type="ECO:0000259" key="3">
    <source>
        <dbReference type="Pfam" id="PF00501"/>
    </source>
</evidence>
<dbReference type="Pfam" id="PF00668">
    <property type="entry name" value="Condensation"/>
    <property type="match status" value="1"/>
</dbReference>
<feature type="domain" description="AMP-dependent synthetase/ligase" evidence="3">
    <location>
        <begin position="465"/>
        <end position="561"/>
    </location>
</feature>
<comment type="caution">
    <text evidence="5">The sequence shown here is derived from an EMBL/GenBank/DDBJ whole genome shotgun (WGS) entry which is preliminary data.</text>
</comment>
<dbReference type="RefSeq" id="XP_060363531.1">
    <property type="nucleotide sequence ID" value="XM_060515782.1"/>
</dbReference>
<dbReference type="GO" id="GO:0044550">
    <property type="term" value="P:secondary metabolite biosynthetic process"/>
    <property type="evidence" value="ECO:0007669"/>
    <property type="project" value="TreeGrafter"/>
</dbReference>
<name>A0AAD8ULE0_GLOAC</name>
<evidence type="ECO:0000313" key="6">
    <source>
        <dbReference type="Proteomes" id="UP001244207"/>
    </source>
</evidence>
<dbReference type="SUPFAM" id="SSF52777">
    <property type="entry name" value="CoA-dependent acyltransferases"/>
    <property type="match status" value="2"/>
</dbReference>
<feature type="domain" description="Condensation" evidence="4">
    <location>
        <begin position="144"/>
        <end position="355"/>
    </location>
</feature>
<dbReference type="GO" id="GO:0003824">
    <property type="term" value="F:catalytic activity"/>
    <property type="evidence" value="ECO:0007669"/>
    <property type="project" value="InterPro"/>
</dbReference>
<dbReference type="Pfam" id="PF00501">
    <property type="entry name" value="AMP-binding"/>
    <property type="match status" value="1"/>
</dbReference>
<dbReference type="GO" id="GO:0005737">
    <property type="term" value="C:cytoplasm"/>
    <property type="evidence" value="ECO:0007669"/>
    <property type="project" value="TreeGrafter"/>
</dbReference>
<dbReference type="PANTHER" id="PTHR45527">
    <property type="entry name" value="NONRIBOSOMAL PEPTIDE SYNTHETASE"/>
    <property type="match status" value="1"/>
</dbReference>
<protein>
    <submittedName>
        <fullName evidence="5">Uncharacterized protein</fullName>
    </submittedName>
</protein>